<sequence>MVRPSSTVRPTPSRGPVPRPKVHPQSRESASPPRESAFPRSLGHRPAISRRGRPSQPGASPVLKSKARGPDLLHLERESKLFWEVGGSW</sequence>
<protein>
    <submittedName>
        <fullName evidence="2">Uncharacterized protein</fullName>
    </submittedName>
</protein>
<organism evidence="2 3">
    <name type="scientific">Rangifer tarandus platyrhynchus</name>
    <name type="common">Svalbard reindeer</name>
    <dbReference type="NCBI Taxonomy" id="3082113"/>
    <lineage>
        <taxon>Eukaryota</taxon>
        <taxon>Metazoa</taxon>
        <taxon>Chordata</taxon>
        <taxon>Craniata</taxon>
        <taxon>Vertebrata</taxon>
        <taxon>Euteleostomi</taxon>
        <taxon>Mammalia</taxon>
        <taxon>Eutheria</taxon>
        <taxon>Laurasiatheria</taxon>
        <taxon>Artiodactyla</taxon>
        <taxon>Ruminantia</taxon>
        <taxon>Pecora</taxon>
        <taxon>Cervidae</taxon>
        <taxon>Odocoileinae</taxon>
        <taxon>Rangifer</taxon>
    </lineage>
</organism>
<evidence type="ECO:0000313" key="2">
    <source>
        <dbReference type="EMBL" id="CAI9172928.1"/>
    </source>
</evidence>
<gene>
    <name evidence="2" type="ORF">MRATA1EN1_LOCUS21890</name>
</gene>
<feature type="region of interest" description="Disordered" evidence="1">
    <location>
        <begin position="1"/>
        <end position="71"/>
    </location>
</feature>
<dbReference type="Proteomes" id="UP001176941">
    <property type="component" value="Chromosome 33"/>
</dbReference>
<evidence type="ECO:0000256" key="1">
    <source>
        <dbReference type="SAM" id="MobiDB-lite"/>
    </source>
</evidence>
<reference evidence="2" key="1">
    <citation type="submission" date="2023-04" db="EMBL/GenBank/DDBJ databases">
        <authorList>
            <consortium name="ELIXIR-Norway"/>
        </authorList>
    </citation>
    <scope>NUCLEOTIDE SEQUENCE [LARGE SCALE GENOMIC DNA]</scope>
</reference>
<proteinExistence type="predicted"/>
<evidence type="ECO:0000313" key="3">
    <source>
        <dbReference type="Proteomes" id="UP001176941"/>
    </source>
</evidence>
<keyword evidence="3" id="KW-1185">Reference proteome</keyword>
<name>A0ABN8ZG89_RANTA</name>
<accession>A0ABN8ZG89</accession>
<dbReference type="EMBL" id="OX459969">
    <property type="protein sequence ID" value="CAI9172928.1"/>
    <property type="molecule type" value="Genomic_DNA"/>
</dbReference>
<feature type="compositionally biased region" description="Polar residues" evidence="1">
    <location>
        <begin position="1"/>
        <end position="10"/>
    </location>
</feature>